<dbReference type="GO" id="GO:0010008">
    <property type="term" value="C:endosome membrane"/>
    <property type="evidence" value="ECO:0007669"/>
    <property type="project" value="UniProtKB-SubCell"/>
</dbReference>
<dbReference type="Pfam" id="PF02990">
    <property type="entry name" value="EMP70"/>
    <property type="match status" value="1"/>
</dbReference>
<dbReference type="GeneID" id="104607678"/>
<dbReference type="KEGG" id="nnu:104607678"/>
<evidence type="ECO:0000256" key="2">
    <source>
        <dbReference type="ARBA" id="ARBA00004653"/>
    </source>
</evidence>
<evidence type="ECO:0000256" key="3">
    <source>
        <dbReference type="ARBA" id="ARBA00005227"/>
    </source>
</evidence>
<feature type="transmembrane region" description="Helical" evidence="9">
    <location>
        <begin position="485"/>
        <end position="511"/>
    </location>
</feature>
<feature type="signal peptide" evidence="9">
    <location>
        <begin position="1"/>
        <end position="25"/>
    </location>
</feature>
<protein>
    <recommendedName>
        <fullName evidence="9">Transmembrane 9 superfamily member</fullName>
    </recommendedName>
</protein>
<dbReference type="GO" id="GO:0016020">
    <property type="term" value="C:membrane"/>
    <property type="evidence" value="ECO:0000318"/>
    <property type="project" value="GO_Central"/>
</dbReference>
<dbReference type="PANTHER" id="PTHR10766">
    <property type="entry name" value="TRANSMEMBRANE 9 SUPERFAMILY PROTEIN"/>
    <property type="match status" value="1"/>
</dbReference>
<sequence length="592" mass="67249">MTSETRFALFVIFAALATSARIAGASPEDQRYSVGDVVPLFVNKIGPLNNPSETYQYYDLPFCQPDKITKKRETLMEVLNGDHMATSLYALNFRENKTLEILCEKKLNSNDVAEFKDAISNDYYFQMTYDDLPLWGFIGKIEDNLLVPNETWPNYYLFRHVQFDVLYNENRVIEISAFSDPTYTVDITDGVETNVKFTYSVFWSATSTRFENRMGKYLRSSLHPQSVQLHWFSIINSVIIIMLSVGTFVMLFLQKLKNDITKYSVVDEEEDMQEVGWKHIHGDVFRFPPYTSLFCAVLGTGTQLLTLVFFVFVLVFLGVLYPYNRGALSSSLVIIYAITSLIGGYVASSFHAQLATTKWGKTLLLTGILYLGPVILTFSVLNTVAISYGATAALPFGTILVFILIWILVTVPLLTLGGMFGYVFRSEFQAPCATRSCPKEIPPLPWYSKTPSQMFLGGLLPFCAVFIELHYIYTSLWSHKIHTDTSILFILFILLIVLTAILSVGMTYIQLSGEDHQWWWRSVLRGGSASIFMYGYSIMFYARSSMTGSMQLLFFLGYNACICYAFFLMLGTIGFHASLLFVRRIYHAVKCD</sequence>
<proteinExistence type="inferred from homology"/>
<keyword evidence="8 9" id="KW-0472">Membrane</keyword>
<accession>A0A1U8AUB1</accession>
<dbReference type="eggNOG" id="KOG1277">
    <property type="taxonomic scope" value="Eukaryota"/>
</dbReference>
<dbReference type="InterPro" id="IPR004240">
    <property type="entry name" value="EMP70"/>
</dbReference>
<feature type="transmembrane region" description="Helical" evidence="9">
    <location>
        <begin position="554"/>
        <end position="582"/>
    </location>
</feature>
<feature type="transmembrane region" description="Helical" evidence="9">
    <location>
        <begin position="293"/>
        <end position="321"/>
    </location>
</feature>
<dbReference type="GO" id="GO:0000139">
    <property type="term" value="C:Golgi membrane"/>
    <property type="evidence" value="ECO:0007669"/>
    <property type="project" value="UniProtKB-SubCell"/>
</dbReference>
<evidence type="ECO:0000256" key="6">
    <source>
        <dbReference type="ARBA" id="ARBA00022753"/>
    </source>
</evidence>
<keyword evidence="10" id="KW-1185">Reference proteome</keyword>
<dbReference type="Proteomes" id="UP000189703">
    <property type="component" value="Unplaced"/>
</dbReference>
<dbReference type="RefSeq" id="XP_010271661.1">
    <property type="nucleotide sequence ID" value="XM_010273359.2"/>
</dbReference>
<keyword evidence="7 9" id="KW-1133">Transmembrane helix</keyword>
<evidence type="ECO:0000256" key="4">
    <source>
        <dbReference type="ARBA" id="ARBA00022692"/>
    </source>
</evidence>
<feature type="transmembrane region" description="Helical" evidence="9">
    <location>
        <begin position="454"/>
        <end position="473"/>
    </location>
</feature>
<feature type="transmembrane region" description="Helical" evidence="9">
    <location>
        <begin position="396"/>
        <end position="416"/>
    </location>
</feature>
<evidence type="ECO:0000313" key="11">
    <source>
        <dbReference type="RefSeq" id="XP_010271661.1"/>
    </source>
</evidence>
<feature type="transmembrane region" description="Helical" evidence="9">
    <location>
        <begin position="368"/>
        <end position="390"/>
    </location>
</feature>
<feature type="chain" id="PRO_5010399724" description="Transmembrane 9 superfamily member" evidence="9">
    <location>
        <begin position="26"/>
        <end position="592"/>
    </location>
</feature>
<evidence type="ECO:0000256" key="8">
    <source>
        <dbReference type="ARBA" id="ARBA00023136"/>
    </source>
</evidence>
<dbReference type="PANTHER" id="PTHR10766:SF119">
    <property type="entry name" value="TRANSMEMBRANE 9 SUPERFAMILY MEMBER 5"/>
    <property type="match status" value="1"/>
</dbReference>
<evidence type="ECO:0000256" key="5">
    <source>
        <dbReference type="ARBA" id="ARBA00022729"/>
    </source>
</evidence>
<feature type="transmembrane region" description="Helical" evidence="9">
    <location>
        <begin position="229"/>
        <end position="253"/>
    </location>
</feature>
<evidence type="ECO:0000256" key="1">
    <source>
        <dbReference type="ARBA" id="ARBA00004337"/>
    </source>
</evidence>
<comment type="similarity">
    <text evidence="3 9">Belongs to the nonaspanin (TM9SF) (TC 9.A.2) family.</text>
</comment>
<dbReference type="OMA" id="NACLCYA"/>
<organism evidence="10 11">
    <name type="scientific">Nelumbo nucifera</name>
    <name type="common">Sacred lotus</name>
    <dbReference type="NCBI Taxonomy" id="4432"/>
    <lineage>
        <taxon>Eukaryota</taxon>
        <taxon>Viridiplantae</taxon>
        <taxon>Streptophyta</taxon>
        <taxon>Embryophyta</taxon>
        <taxon>Tracheophyta</taxon>
        <taxon>Spermatophyta</taxon>
        <taxon>Magnoliopsida</taxon>
        <taxon>Proteales</taxon>
        <taxon>Nelumbonaceae</taxon>
        <taxon>Nelumbo</taxon>
    </lineage>
</organism>
<name>A0A1U8AUB1_NELNU</name>
<dbReference type="GO" id="GO:0072657">
    <property type="term" value="P:protein localization to membrane"/>
    <property type="evidence" value="ECO:0000318"/>
    <property type="project" value="GO_Central"/>
</dbReference>
<keyword evidence="5 9" id="KW-0732">Signal</keyword>
<comment type="subcellular location">
    <subcellularLocation>
        <location evidence="1">Endosome membrane</location>
        <topology evidence="1">Multi-pass membrane protein</topology>
    </subcellularLocation>
    <subcellularLocation>
        <location evidence="2">Golgi apparatus membrane</location>
        <topology evidence="2">Multi-pass membrane protein</topology>
    </subcellularLocation>
</comment>
<feature type="transmembrane region" description="Helical" evidence="9">
    <location>
        <begin position="523"/>
        <end position="542"/>
    </location>
</feature>
<evidence type="ECO:0000256" key="7">
    <source>
        <dbReference type="ARBA" id="ARBA00022989"/>
    </source>
</evidence>
<reference evidence="11" key="1">
    <citation type="submission" date="2025-08" db="UniProtKB">
        <authorList>
            <consortium name="RefSeq"/>
        </authorList>
    </citation>
    <scope>IDENTIFICATION</scope>
</reference>
<evidence type="ECO:0000256" key="9">
    <source>
        <dbReference type="RuleBase" id="RU363079"/>
    </source>
</evidence>
<keyword evidence="4 9" id="KW-0812">Transmembrane</keyword>
<keyword evidence="6" id="KW-0967">Endosome</keyword>
<evidence type="ECO:0000313" key="10">
    <source>
        <dbReference type="Proteomes" id="UP000189703"/>
    </source>
</evidence>
<feature type="transmembrane region" description="Helical" evidence="9">
    <location>
        <begin position="327"/>
        <end position="347"/>
    </location>
</feature>
<dbReference type="InParanoid" id="A0A1U8AUB1"/>
<dbReference type="STRING" id="4432.A0A1U8AUB1"/>
<gene>
    <name evidence="11" type="primary">LOC104607678</name>
</gene>
<dbReference type="OrthoDB" id="1666796at2759"/>
<dbReference type="AlphaFoldDB" id="A0A1U8AUB1"/>